<comment type="similarity">
    <text evidence="5">Belongs to the GST superfamily. Tau family.</text>
</comment>
<dbReference type="SFLD" id="SFLDG01152">
    <property type="entry name" value="Main.3:_Omega-_and_Tau-like"/>
    <property type="match status" value="1"/>
</dbReference>
<dbReference type="Pfam" id="PF02798">
    <property type="entry name" value="GST_N"/>
    <property type="match status" value="1"/>
</dbReference>
<keyword evidence="10" id="KW-1185">Reference proteome</keyword>
<evidence type="ECO:0000313" key="10">
    <source>
        <dbReference type="Proteomes" id="UP000827721"/>
    </source>
</evidence>
<dbReference type="EC" id="2.5.1.18" evidence="2"/>
<reference evidence="9 10" key="1">
    <citation type="submission" date="2021-02" db="EMBL/GenBank/DDBJ databases">
        <title>Plant Genome Project.</title>
        <authorList>
            <person name="Zhang R.-G."/>
        </authorList>
    </citation>
    <scope>NUCLEOTIDE SEQUENCE [LARGE SCALE GENOMIC DNA]</scope>
    <source>
        <tissue evidence="9">Leaves</tissue>
    </source>
</reference>
<evidence type="ECO:0000256" key="6">
    <source>
        <dbReference type="ARBA" id="ARBA00047960"/>
    </source>
</evidence>
<dbReference type="InterPro" id="IPR045073">
    <property type="entry name" value="Omega/Tau-like"/>
</dbReference>
<evidence type="ECO:0000259" key="8">
    <source>
        <dbReference type="PROSITE" id="PS50405"/>
    </source>
</evidence>
<dbReference type="InterPro" id="IPR036249">
    <property type="entry name" value="Thioredoxin-like_sf"/>
</dbReference>
<dbReference type="Gene3D" id="1.20.1050.10">
    <property type="match status" value="1"/>
</dbReference>
<comment type="catalytic activity">
    <reaction evidence="6">
        <text>RX + glutathione = an S-substituted glutathione + a halide anion + H(+)</text>
        <dbReference type="Rhea" id="RHEA:16437"/>
        <dbReference type="ChEBI" id="CHEBI:15378"/>
        <dbReference type="ChEBI" id="CHEBI:16042"/>
        <dbReference type="ChEBI" id="CHEBI:17792"/>
        <dbReference type="ChEBI" id="CHEBI:57925"/>
        <dbReference type="ChEBI" id="CHEBI:90779"/>
        <dbReference type="EC" id="2.5.1.18"/>
    </reaction>
</comment>
<name>A0ABQ8I905_9ROSI</name>
<sequence length="222" mass="25887">MGEELKLHGTSESPFSLRVVWALKLKGIPYDFVEEDLFNKSALLLQYNPVHKKIPVLVHAGKPICESMIIIEYIEETWPHTPLLPTHVYDRTIARFWVKFAEDKGPAVWRTFRTTGEELAKAIKESLEMLEIVEEHSLGDKKYFIGEKIGMVDIAFGSILYWLCVNEEVLGVKLFEPHKFPRLHKWFQNFQEVPVIKHNLPNRDNLIVFFKRRRESLEASVA</sequence>
<dbReference type="SFLD" id="SFLDS00019">
    <property type="entry name" value="Glutathione_Transferase_(cytos"/>
    <property type="match status" value="1"/>
</dbReference>
<evidence type="ECO:0000256" key="5">
    <source>
        <dbReference type="ARBA" id="ARBA00025743"/>
    </source>
</evidence>
<dbReference type="PROSITE" id="PS50404">
    <property type="entry name" value="GST_NTER"/>
    <property type="match status" value="1"/>
</dbReference>
<gene>
    <name evidence="9" type="ORF">JRO89_XS03G0071800</name>
</gene>
<dbReference type="Pfam" id="PF00043">
    <property type="entry name" value="GST_C"/>
    <property type="match status" value="1"/>
</dbReference>
<evidence type="ECO:0000256" key="4">
    <source>
        <dbReference type="ARBA" id="ARBA00022679"/>
    </source>
</evidence>
<dbReference type="InterPro" id="IPR036282">
    <property type="entry name" value="Glutathione-S-Trfase_C_sf"/>
</dbReference>
<comment type="subcellular location">
    <subcellularLocation>
        <location evidence="1">Cytoplasm</location>
        <location evidence="1">Cytosol</location>
    </subcellularLocation>
</comment>
<dbReference type="PROSITE" id="PS50405">
    <property type="entry name" value="GST_CTER"/>
    <property type="match status" value="1"/>
</dbReference>
<dbReference type="SUPFAM" id="SSF52833">
    <property type="entry name" value="Thioredoxin-like"/>
    <property type="match status" value="1"/>
</dbReference>
<dbReference type="Proteomes" id="UP000827721">
    <property type="component" value="Unassembled WGS sequence"/>
</dbReference>
<protein>
    <recommendedName>
        <fullName evidence="2">glutathione transferase</fullName>
        <ecNumber evidence="2">2.5.1.18</ecNumber>
    </recommendedName>
</protein>
<dbReference type="InterPro" id="IPR004045">
    <property type="entry name" value="Glutathione_S-Trfase_N"/>
</dbReference>
<evidence type="ECO:0000256" key="1">
    <source>
        <dbReference type="ARBA" id="ARBA00004514"/>
    </source>
</evidence>
<feature type="domain" description="GST C-terminal" evidence="8">
    <location>
        <begin position="87"/>
        <end position="208"/>
    </location>
</feature>
<dbReference type="EMBL" id="JAFEMO010000003">
    <property type="protein sequence ID" value="KAH7573118.1"/>
    <property type="molecule type" value="Genomic_DNA"/>
</dbReference>
<dbReference type="SUPFAM" id="SSF47616">
    <property type="entry name" value="GST C-terminal domain-like"/>
    <property type="match status" value="1"/>
</dbReference>
<dbReference type="InterPro" id="IPR040079">
    <property type="entry name" value="Glutathione_S-Trfase"/>
</dbReference>
<comment type="caution">
    <text evidence="9">The sequence shown here is derived from an EMBL/GenBank/DDBJ whole genome shotgun (WGS) entry which is preliminary data.</text>
</comment>
<dbReference type="InterPro" id="IPR045074">
    <property type="entry name" value="GST_C_Tau"/>
</dbReference>
<accession>A0ABQ8I905</accession>
<evidence type="ECO:0000313" key="9">
    <source>
        <dbReference type="EMBL" id="KAH7573118.1"/>
    </source>
</evidence>
<keyword evidence="4" id="KW-0808">Transferase</keyword>
<dbReference type="InterPro" id="IPR004046">
    <property type="entry name" value="GST_C"/>
</dbReference>
<dbReference type="SFLD" id="SFLDG00358">
    <property type="entry name" value="Main_(cytGST)"/>
    <property type="match status" value="1"/>
</dbReference>
<organism evidence="9 10">
    <name type="scientific">Xanthoceras sorbifolium</name>
    <dbReference type="NCBI Taxonomy" id="99658"/>
    <lineage>
        <taxon>Eukaryota</taxon>
        <taxon>Viridiplantae</taxon>
        <taxon>Streptophyta</taxon>
        <taxon>Embryophyta</taxon>
        <taxon>Tracheophyta</taxon>
        <taxon>Spermatophyta</taxon>
        <taxon>Magnoliopsida</taxon>
        <taxon>eudicotyledons</taxon>
        <taxon>Gunneridae</taxon>
        <taxon>Pentapetalae</taxon>
        <taxon>rosids</taxon>
        <taxon>malvids</taxon>
        <taxon>Sapindales</taxon>
        <taxon>Sapindaceae</taxon>
        <taxon>Xanthoceroideae</taxon>
        <taxon>Xanthoceras</taxon>
    </lineage>
</organism>
<evidence type="ECO:0000256" key="3">
    <source>
        <dbReference type="ARBA" id="ARBA00022575"/>
    </source>
</evidence>
<evidence type="ECO:0000259" key="7">
    <source>
        <dbReference type="PROSITE" id="PS50404"/>
    </source>
</evidence>
<evidence type="ECO:0000256" key="2">
    <source>
        <dbReference type="ARBA" id="ARBA00012452"/>
    </source>
</evidence>
<feature type="domain" description="GST N-terminal" evidence="7">
    <location>
        <begin position="3"/>
        <end position="82"/>
    </location>
</feature>
<keyword evidence="3" id="KW-0216">Detoxification</keyword>
<dbReference type="PANTHER" id="PTHR11260:SF679">
    <property type="entry name" value="GLUTATHIONE TRANSFERASE"/>
    <property type="match status" value="1"/>
</dbReference>
<dbReference type="PANTHER" id="PTHR11260">
    <property type="entry name" value="GLUTATHIONE S-TRANSFERASE, GST, SUPERFAMILY, GST DOMAIN CONTAINING"/>
    <property type="match status" value="1"/>
</dbReference>
<dbReference type="CDD" id="cd03058">
    <property type="entry name" value="GST_N_Tau"/>
    <property type="match status" value="1"/>
</dbReference>
<proteinExistence type="inferred from homology"/>
<dbReference type="CDD" id="cd03185">
    <property type="entry name" value="GST_C_Tau"/>
    <property type="match status" value="1"/>
</dbReference>
<dbReference type="Gene3D" id="3.40.30.10">
    <property type="entry name" value="Glutaredoxin"/>
    <property type="match status" value="1"/>
</dbReference>
<dbReference type="InterPro" id="IPR010987">
    <property type="entry name" value="Glutathione-S-Trfase_C-like"/>
</dbReference>